<name>A0A433XL38_9HYPH</name>
<dbReference type="OrthoDB" id="37575at2"/>
<comment type="similarity">
    <text evidence="1">Belongs to the ROK (NagC/XylR) family.</text>
</comment>
<dbReference type="PANTHER" id="PTHR18964">
    <property type="entry name" value="ROK (REPRESSOR, ORF, KINASE) FAMILY"/>
    <property type="match status" value="1"/>
</dbReference>
<dbReference type="InterPro" id="IPR036388">
    <property type="entry name" value="WH-like_DNA-bd_sf"/>
</dbReference>
<dbReference type="EMBL" id="RZNJ01000001">
    <property type="protein sequence ID" value="RUT34744.1"/>
    <property type="molecule type" value="Genomic_DNA"/>
</dbReference>
<reference evidence="2 3" key="1">
    <citation type="journal article" date="2016" name="Int. J. Syst. Evol. Microbiol.">
        <title>Arsenicitalea aurantiaca gen. nov., sp. nov., a new member of the family Hyphomicrobiaceae, isolated from high-arsenic sediment.</title>
        <authorList>
            <person name="Mu Y."/>
            <person name="Zhou L."/>
            <person name="Zeng X.C."/>
            <person name="Liu L."/>
            <person name="Pan Y."/>
            <person name="Chen X."/>
            <person name="Wang J."/>
            <person name="Li S."/>
            <person name="Li W.J."/>
            <person name="Wang Y."/>
        </authorList>
    </citation>
    <scope>NUCLEOTIDE SEQUENCE [LARGE SCALE GENOMIC DNA]</scope>
    <source>
        <strain evidence="2 3">42-50</strain>
    </source>
</reference>
<protein>
    <submittedName>
        <fullName evidence="2">ROK family protein</fullName>
    </submittedName>
</protein>
<evidence type="ECO:0000313" key="2">
    <source>
        <dbReference type="EMBL" id="RUT34744.1"/>
    </source>
</evidence>
<organism evidence="2 3">
    <name type="scientific">Arsenicitalea aurantiaca</name>
    <dbReference type="NCBI Taxonomy" id="1783274"/>
    <lineage>
        <taxon>Bacteria</taxon>
        <taxon>Pseudomonadati</taxon>
        <taxon>Pseudomonadota</taxon>
        <taxon>Alphaproteobacteria</taxon>
        <taxon>Hyphomicrobiales</taxon>
        <taxon>Devosiaceae</taxon>
        <taxon>Arsenicitalea</taxon>
    </lineage>
</organism>
<dbReference type="SUPFAM" id="SSF46785">
    <property type="entry name" value="Winged helix' DNA-binding domain"/>
    <property type="match status" value="1"/>
</dbReference>
<accession>A0A433XL38</accession>
<dbReference type="Pfam" id="PF13412">
    <property type="entry name" value="HTH_24"/>
    <property type="match status" value="1"/>
</dbReference>
<dbReference type="Gene3D" id="3.30.420.40">
    <property type="match status" value="2"/>
</dbReference>
<dbReference type="InterPro" id="IPR036390">
    <property type="entry name" value="WH_DNA-bd_sf"/>
</dbReference>
<dbReference type="AlphaFoldDB" id="A0A433XL38"/>
<comment type="caution">
    <text evidence="2">The sequence shown here is derived from an EMBL/GenBank/DDBJ whole genome shotgun (WGS) entry which is preliminary data.</text>
</comment>
<dbReference type="SUPFAM" id="SSF53067">
    <property type="entry name" value="Actin-like ATPase domain"/>
    <property type="match status" value="1"/>
</dbReference>
<dbReference type="InterPro" id="IPR043129">
    <property type="entry name" value="ATPase_NBD"/>
</dbReference>
<dbReference type="RefSeq" id="WP_127186863.1">
    <property type="nucleotide sequence ID" value="NZ_RZNJ01000001.1"/>
</dbReference>
<gene>
    <name evidence="2" type="ORF">EMQ25_01915</name>
</gene>
<evidence type="ECO:0000256" key="1">
    <source>
        <dbReference type="ARBA" id="ARBA00006479"/>
    </source>
</evidence>
<proteinExistence type="inferred from homology"/>
<evidence type="ECO:0000313" key="3">
    <source>
        <dbReference type="Proteomes" id="UP000281547"/>
    </source>
</evidence>
<dbReference type="PANTHER" id="PTHR18964:SF149">
    <property type="entry name" value="BIFUNCTIONAL UDP-N-ACETYLGLUCOSAMINE 2-EPIMERASE_N-ACETYLMANNOSAMINE KINASE"/>
    <property type="match status" value="1"/>
</dbReference>
<dbReference type="InterPro" id="IPR000600">
    <property type="entry name" value="ROK"/>
</dbReference>
<keyword evidence="3" id="KW-1185">Reference proteome</keyword>
<dbReference type="Gene3D" id="1.10.10.10">
    <property type="entry name" value="Winged helix-like DNA-binding domain superfamily/Winged helix DNA-binding domain"/>
    <property type="match status" value="1"/>
</dbReference>
<sequence>MIDLSSLASTRQITLRTVMRILLDRGAVSRAELSRMTGLSKQTMSEVFRELEDGGWVQLAGRTQGSVGRSAATYEVCADRALVFGADVGGTKIHAALADMHGIVLTELIEPTDLRGGEHVVGQLARMSGALADAIGLPAERILAGTVGIPGAYDPRSRQLFMVPNIEGLEGTPLVDRLEALVGFDVQVGNDVNMAAKGEQWLGEGKDVDNFVFIAVGTGIGMGIISERRVLRGARGAAGEISTLPIGSDPFDGRSLRAGALETAIGSAGIRGRYEGSGGETGLTVREIFDRIGRGDAIAIATLDEVARALAQAILAVSAVIDPERVVLGGSIGARPELLERVRHFLDRCMPNAPHCTISELGSKAGLYGTLATSLDALRESLFQTPGYDIPMPGAKPLEQIP</sequence>
<dbReference type="Proteomes" id="UP000281547">
    <property type="component" value="Unassembled WGS sequence"/>
</dbReference>
<dbReference type="Pfam" id="PF00480">
    <property type="entry name" value="ROK"/>
    <property type="match status" value="1"/>
</dbReference>